<keyword evidence="1" id="KW-0472">Membrane</keyword>
<dbReference type="EMBL" id="AP019782">
    <property type="protein sequence ID" value="BBL69848.1"/>
    <property type="molecule type" value="Genomic_DNA"/>
</dbReference>
<dbReference type="RefSeq" id="WP_054772895.1">
    <property type="nucleotide sequence ID" value="NZ_AP019782.1"/>
</dbReference>
<dbReference type="Proteomes" id="UP000824988">
    <property type="component" value="Chromosome"/>
</dbReference>
<sequence>MSKHPVPDKAALRQFGLVLALILAVIFGAVPLWWLGKPPLLPVMIAAGVLLLWALLLPKTLSPLYRLWMAIGEVLGWINTRIILGILFVALFFPVGLLMKLLGKDPMRRRLDAQAASYRNPSNHQPREHLERPY</sequence>
<feature type="transmembrane region" description="Helical" evidence="1">
    <location>
        <begin position="12"/>
        <end position="34"/>
    </location>
</feature>
<dbReference type="Pfam" id="PF19588">
    <property type="entry name" value="SxtJ"/>
    <property type="match status" value="1"/>
</dbReference>
<protein>
    <recommendedName>
        <fullName evidence="4">SxtJ</fullName>
    </recommendedName>
</protein>
<evidence type="ECO:0008006" key="4">
    <source>
        <dbReference type="Google" id="ProtNLM"/>
    </source>
</evidence>
<feature type="transmembrane region" description="Helical" evidence="1">
    <location>
        <begin position="82"/>
        <end position="102"/>
    </location>
</feature>
<name>A0A8D4VKL8_9GAMM</name>
<accession>A0A8D4VKL8</accession>
<proteinExistence type="predicted"/>
<dbReference type="InterPro" id="IPR045781">
    <property type="entry name" value="SxtJ"/>
</dbReference>
<reference evidence="2" key="1">
    <citation type="submission" date="2019-06" db="EMBL/GenBank/DDBJ databases">
        <title>Complete genome sequence of Methylogaea oryzae strain JCM16910.</title>
        <authorList>
            <person name="Asakawa S."/>
        </authorList>
    </citation>
    <scope>NUCLEOTIDE SEQUENCE</scope>
    <source>
        <strain evidence="2">E10</strain>
    </source>
</reference>
<evidence type="ECO:0000256" key="1">
    <source>
        <dbReference type="SAM" id="Phobius"/>
    </source>
</evidence>
<keyword evidence="3" id="KW-1185">Reference proteome</keyword>
<gene>
    <name evidence="2" type="ORF">MoryE10_04540</name>
</gene>
<dbReference type="AlphaFoldDB" id="A0A8D4VKL8"/>
<organism evidence="2 3">
    <name type="scientific">Methylogaea oryzae</name>
    <dbReference type="NCBI Taxonomy" id="1295382"/>
    <lineage>
        <taxon>Bacteria</taxon>
        <taxon>Pseudomonadati</taxon>
        <taxon>Pseudomonadota</taxon>
        <taxon>Gammaproteobacteria</taxon>
        <taxon>Methylococcales</taxon>
        <taxon>Methylococcaceae</taxon>
        <taxon>Methylogaea</taxon>
    </lineage>
</organism>
<evidence type="ECO:0000313" key="3">
    <source>
        <dbReference type="Proteomes" id="UP000824988"/>
    </source>
</evidence>
<keyword evidence="1" id="KW-1133">Transmembrane helix</keyword>
<feature type="transmembrane region" description="Helical" evidence="1">
    <location>
        <begin position="40"/>
        <end position="61"/>
    </location>
</feature>
<evidence type="ECO:0000313" key="2">
    <source>
        <dbReference type="EMBL" id="BBL69848.1"/>
    </source>
</evidence>
<keyword evidence="1" id="KW-0812">Transmembrane</keyword>
<dbReference type="KEGG" id="moz:MoryE10_04540"/>